<dbReference type="InterPro" id="IPR000909">
    <property type="entry name" value="PLipase_C_PInositol-sp_X_dom"/>
</dbReference>
<keyword evidence="24" id="KW-0175">Coiled coil</keyword>
<dbReference type="PROSITE" id="PS50041">
    <property type="entry name" value="C_TYPE_LECTIN_2"/>
    <property type="match status" value="1"/>
</dbReference>
<evidence type="ECO:0000256" key="9">
    <source>
        <dbReference type="ARBA" id="ARBA00022729"/>
    </source>
</evidence>
<evidence type="ECO:0000256" key="18">
    <source>
        <dbReference type="ARBA" id="ARBA00023157"/>
    </source>
</evidence>
<evidence type="ECO:0000313" key="31">
    <source>
        <dbReference type="Proteomes" id="UP001145742"/>
    </source>
</evidence>
<dbReference type="PROSITE" id="PS00036">
    <property type="entry name" value="BZIP_BASIC"/>
    <property type="match status" value="1"/>
</dbReference>
<feature type="domain" description="Sushi" evidence="29">
    <location>
        <begin position="823"/>
        <end position="884"/>
    </location>
</feature>
<comment type="similarity">
    <text evidence="2">Belongs to the selectin/LECAM family.</text>
</comment>
<organism evidence="30 31">
    <name type="scientific">Willisornis vidua</name>
    <name type="common">Xingu scale-backed antbird</name>
    <dbReference type="NCBI Taxonomy" id="1566151"/>
    <lineage>
        <taxon>Eukaryota</taxon>
        <taxon>Metazoa</taxon>
        <taxon>Chordata</taxon>
        <taxon>Craniata</taxon>
        <taxon>Vertebrata</taxon>
        <taxon>Euteleostomi</taxon>
        <taxon>Archelosauria</taxon>
        <taxon>Archosauria</taxon>
        <taxon>Dinosauria</taxon>
        <taxon>Saurischia</taxon>
        <taxon>Theropoda</taxon>
        <taxon>Coelurosauria</taxon>
        <taxon>Aves</taxon>
        <taxon>Neognathae</taxon>
        <taxon>Neoaves</taxon>
        <taxon>Telluraves</taxon>
        <taxon>Australaves</taxon>
        <taxon>Passeriformes</taxon>
        <taxon>Thamnophilidae</taxon>
        <taxon>Willisornis</taxon>
    </lineage>
</organism>
<evidence type="ECO:0000256" key="15">
    <source>
        <dbReference type="ARBA" id="ARBA00023015"/>
    </source>
</evidence>
<dbReference type="Pfam" id="PF00084">
    <property type="entry name" value="Sushi"/>
    <property type="match status" value="7"/>
</dbReference>
<dbReference type="PANTHER" id="PTHR46164">
    <property type="entry name" value="ATF6, ISOFORM C"/>
    <property type="match status" value="1"/>
</dbReference>
<feature type="coiled-coil region" evidence="24">
    <location>
        <begin position="1282"/>
        <end position="1316"/>
    </location>
</feature>
<dbReference type="CDD" id="cd03592">
    <property type="entry name" value="CLECT_selectins_like"/>
    <property type="match status" value="1"/>
</dbReference>
<keyword evidence="5 22" id="KW-0245">EGF-like domain</keyword>
<dbReference type="InterPro" id="IPR001304">
    <property type="entry name" value="C-type_lectin-like"/>
</dbReference>
<dbReference type="InterPro" id="IPR018378">
    <property type="entry name" value="C-type_lectin_CS"/>
</dbReference>
<feature type="disulfide bond" evidence="23">
    <location>
        <begin position="793"/>
        <end position="820"/>
    </location>
</feature>
<feature type="domain" description="Sushi" evidence="29">
    <location>
        <begin position="671"/>
        <end position="733"/>
    </location>
</feature>
<evidence type="ECO:0000256" key="24">
    <source>
        <dbReference type="SAM" id="Coils"/>
    </source>
</evidence>
<dbReference type="PROSITE" id="PS50026">
    <property type="entry name" value="EGF_3"/>
    <property type="match status" value="1"/>
</dbReference>
<dbReference type="SUPFAM" id="SSF57535">
    <property type="entry name" value="Complement control module/SCR domain"/>
    <property type="match status" value="8"/>
</dbReference>
<feature type="domain" description="Sushi" evidence="29">
    <location>
        <begin position="609"/>
        <end position="670"/>
    </location>
</feature>
<evidence type="ECO:0000256" key="2">
    <source>
        <dbReference type="ARBA" id="ARBA00007360"/>
    </source>
</evidence>
<protein>
    <submittedName>
        <fullName evidence="30">Uncharacterized protein</fullName>
    </submittedName>
</protein>
<dbReference type="InterPro" id="IPR017946">
    <property type="entry name" value="PLC-like_Pdiesterase_TIM-brl"/>
</dbReference>
<dbReference type="SMART" id="SM00179">
    <property type="entry name" value="EGF_CA"/>
    <property type="match status" value="1"/>
</dbReference>
<dbReference type="InterPro" id="IPR000742">
    <property type="entry name" value="EGF"/>
</dbReference>
<evidence type="ECO:0000256" key="21">
    <source>
        <dbReference type="ARBA" id="ARBA00023242"/>
    </source>
</evidence>
<evidence type="ECO:0000256" key="14">
    <source>
        <dbReference type="ARBA" id="ARBA00022989"/>
    </source>
</evidence>
<dbReference type="Pfam" id="PF00170">
    <property type="entry name" value="bZIP_1"/>
    <property type="match status" value="1"/>
</dbReference>
<proteinExistence type="inferred from homology"/>
<accession>A0ABQ9D382</accession>
<keyword evidence="18 22" id="KW-1015">Disulfide bond</keyword>
<keyword evidence="17" id="KW-0472">Membrane</keyword>
<evidence type="ECO:0000256" key="17">
    <source>
        <dbReference type="ARBA" id="ARBA00023136"/>
    </source>
</evidence>
<comment type="caution">
    <text evidence="22">Lacks conserved residue(s) required for the propagation of feature annotation.</text>
</comment>
<dbReference type="Gene3D" id="3.20.20.190">
    <property type="entry name" value="Phosphatidylinositol (PI) phosphodiesterase"/>
    <property type="match status" value="1"/>
</dbReference>
<dbReference type="InterPro" id="IPR002396">
    <property type="entry name" value="Selectin_superfamily"/>
</dbReference>
<dbReference type="Gene3D" id="3.10.100.10">
    <property type="entry name" value="Mannose-Binding Protein A, subunit A"/>
    <property type="match status" value="1"/>
</dbReference>
<feature type="compositionally biased region" description="Polar residues" evidence="25">
    <location>
        <begin position="1106"/>
        <end position="1117"/>
    </location>
</feature>
<evidence type="ECO:0000256" key="10">
    <source>
        <dbReference type="ARBA" id="ARBA00022734"/>
    </source>
</evidence>
<feature type="disulfide bond" evidence="23">
    <location>
        <begin position="641"/>
        <end position="668"/>
    </location>
</feature>
<evidence type="ECO:0000259" key="27">
    <source>
        <dbReference type="PROSITE" id="PS50041"/>
    </source>
</evidence>
<dbReference type="SMART" id="SM00034">
    <property type="entry name" value="CLECT"/>
    <property type="match status" value="1"/>
</dbReference>
<evidence type="ECO:0000256" key="25">
    <source>
        <dbReference type="SAM" id="MobiDB-lite"/>
    </source>
</evidence>
<keyword evidence="8" id="KW-0479">Metal-binding</keyword>
<dbReference type="PROSITE" id="PS00615">
    <property type="entry name" value="C_TYPE_LECTIN_1"/>
    <property type="match status" value="1"/>
</dbReference>
<evidence type="ECO:0000259" key="26">
    <source>
        <dbReference type="PROSITE" id="PS50026"/>
    </source>
</evidence>
<evidence type="ECO:0000256" key="6">
    <source>
        <dbReference type="ARBA" id="ARBA00022659"/>
    </source>
</evidence>
<feature type="disulfide bond" evidence="23">
    <location>
        <begin position="517"/>
        <end position="544"/>
    </location>
</feature>
<evidence type="ECO:0000256" key="19">
    <source>
        <dbReference type="ARBA" id="ARBA00023163"/>
    </source>
</evidence>
<feature type="domain" description="Sushi" evidence="29">
    <location>
        <begin position="486"/>
        <end position="546"/>
    </location>
</feature>
<feature type="domain" description="EGF-like" evidence="26">
    <location>
        <begin position="447"/>
        <end position="483"/>
    </location>
</feature>
<comment type="caution">
    <text evidence="30">The sequence shown here is derived from an EMBL/GenBank/DDBJ whole genome shotgun (WGS) entry which is preliminary data.</text>
</comment>
<keyword evidence="16" id="KW-0238">DNA-binding</keyword>
<feature type="region of interest" description="Disordered" evidence="25">
    <location>
        <begin position="1373"/>
        <end position="1402"/>
    </location>
</feature>
<feature type="disulfide bond" evidence="23">
    <location>
        <begin position="579"/>
        <end position="606"/>
    </location>
</feature>
<feature type="region of interest" description="Disordered" evidence="25">
    <location>
        <begin position="1454"/>
        <end position="1478"/>
    </location>
</feature>
<dbReference type="SMART" id="SM00148">
    <property type="entry name" value="PLCXc"/>
    <property type="match status" value="1"/>
</dbReference>
<dbReference type="Pfam" id="PF00388">
    <property type="entry name" value="PI-PLC-X"/>
    <property type="match status" value="1"/>
</dbReference>
<dbReference type="PROSITE" id="PS01186">
    <property type="entry name" value="EGF_2"/>
    <property type="match status" value="1"/>
</dbReference>
<keyword evidence="21" id="KW-0539">Nucleus</keyword>
<evidence type="ECO:0000313" key="30">
    <source>
        <dbReference type="EMBL" id="KAJ7411828.1"/>
    </source>
</evidence>
<feature type="disulfide bond" evidence="23">
    <location>
        <begin position="488"/>
        <end position="531"/>
    </location>
</feature>
<dbReference type="CDD" id="cd00033">
    <property type="entry name" value="CCP"/>
    <property type="match status" value="7"/>
</dbReference>
<keyword evidence="20" id="KW-0325">Glycoprotein</keyword>
<dbReference type="InterPro" id="IPR033991">
    <property type="entry name" value="Selectin_CTLD"/>
</dbReference>
<dbReference type="InterPro" id="IPR001881">
    <property type="entry name" value="EGF-like_Ca-bd_dom"/>
</dbReference>
<sequence>METWCRRSAAFDCVPQPAAYCPDWMAELPDALPLSRLSIPGTHDSLSLFGGRRLRCQSWGLEAQLKAGIRFLDVRCKLSRGELRVYHLCTFQRASLRGVLRRTLRFLRAHPGEAVLMRIKEELPIFSRPGFAAQLHRCLLEEGQDCVWCQEEVPTLGQVRGKIVVLEALRREVLGIPYEQLSISDAWNVLSLERKWARVRRHLEKAADGDPATMYLTFCSGNGLFTCPEEVARIVNPRCYQHLRRRGGQPVRWGVVIMDFPGAGLLQVIMESNGLQASGHSTAVPGTPTGTAAGLQSAGRTWTLSSHGIYLGIAAVTWGIVLWEEVGAWKYYYSDQGDYTWEQARNYCQTFFTDLVAIQNKEEIEYLNENLPRHERYYWIGIRKLGGVWTWVGTKKVLTKEAENWAVGEPNNRRSNQDCVEIYIKRTKQSGKWNDEPCSRKKKALCYKASCQPSSCSQRGECVETIGSYRCECYPGFHGPECQHVVQCAELEPKGVHINCSHPYGNFSYNSTCMFGCQEGFKRQGAGMLRCLPSQQWSGDTPICTAITCPVLSAPEQGEMNCSHLHGDFTFGSMCTFSCQMGFVLMGPKSRECVATGTWTGDIPHCEAITCPVLNAPDKGELNCSHLHGNFTFGSTCAFSCQKGFLLMGPGSRECMATGTWSEDTPHCEAIACPILSAPDQGELNCSHLHGNFTFGSTCTFSCQMGFVLKGSETPITCPVLSAPDWGELNCSHLHEDFAFGSMCAFSCQMGFALIGSERPVACPVLSAPEQGELNCSHQHGNFTFGSTCVFSCQTGFALVGPESRECMATGVWTGGIPQCKAIKCSAPTTPKMGQAACSHPLGNFTFGSTCTFSCQTGFLLMGPESRKCTAMGTWTGDSPQCKAISCPVLDAPSRGQLTCSHMHGNFTYNSTCTFSCEEGFVRMGAEVLQCEATGNWTRPPPVCTEDGAFLKQVLAYSSSSALTVAGLVLSGGLIALLAKRLSDREAVLGEELSELLGSAAPKDEPDENDLYNFHFDLDLMSWDSDLWNITGHAYTDANVKTEPLSPAASSCSVPSPSSVDSPVQNVPDDVDFSCSSQMSPISLYGKSCRSPASPEGDREKKPAVSTPSRSGNNSARNLKRCGQAVSRPLIQPKPLLPAVPEAQANIGIPAKTIIIQTLPTLVPLPKNQPVVNIQPAPPKGQSVVLPQPAVVQLQASGVLPASQPVIAVTGGTTPLQNHTVNTLPPAAGNGSTSGKIPVTKPLLQSTTPTMGLDVNVLRRQQRMIKNRESAFQSRKKKKEYMLGLEARLEAALLENEKLKKENSTLKRQLDEVVLENQKLKVSSPKRRTLCVMVILAFIMLNYGPLSIFEKDPNGADSTASSNHRTRNLLEFSASQESSTAQKIPEGIIPEKSNRDDSSVSDNKALMIVSEEPLLYISPPPPPCRPLINRTESLRLNHELRGWVHRHEVERTRSRRLSNNQQQKARVMQSSLSEKSDSQLMAMPYTDTSLSRNSGNELQVYYASPRSYQDFFEAIRRREDTFYVVSFRRVAPTLASLSPLQQTEPAQHPSPPFIDHMPQALTILDHLLLPATTHNKTRRPKMSIVLPAVNINENVINGQDYEVMMQIDCEVMDTRILHIKSSSVPPYLREQRRNHTDTFYSSSPSVPEMPHALRAIVKSLQ</sequence>
<feature type="disulfide bond" evidence="23">
    <location>
        <begin position="855"/>
        <end position="882"/>
    </location>
</feature>
<dbReference type="InterPro" id="IPR016187">
    <property type="entry name" value="CTDL_fold"/>
</dbReference>
<dbReference type="EMBL" id="WHWB01034282">
    <property type="protein sequence ID" value="KAJ7411828.1"/>
    <property type="molecule type" value="Genomic_DNA"/>
</dbReference>
<keyword evidence="15" id="KW-0805">Transcription regulation</keyword>
<name>A0ABQ9D382_9PASS</name>
<evidence type="ECO:0000256" key="13">
    <source>
        <dbReference type="ARBA" id="ARBA00022889"/>
    </source>
</evidence>
<evidence type="ECO:0000256" key="23">
    <source>
        <dbReference type="PROSITE-ProRule" id="PRU00302"/>
    </source>
</evidence>
<evidence type="ECO:0000256" key="1">
    <source>
        <dbReference type="ARBA" id="ARBA00004251"/>
    </source>
</evidence>
<dbReference type="InterPro" id="IPR046347">
    <property type="entry name" value="bZIP_sf"/>
</dbReference>
<keyword evidence="14" id="KW-1133">Transmembrane helix</keyword>
<dbReference type="InterPro" id="IPR035976">
    <property type="entry name" value="Sushi/SCR/CCP_sf"/>
</dbReference>
<evidence type="ECO:0000256" key="11">
    <source>
        <dbReference type="ARBA" id="ARBA00022737"/>
    </source>
</evidence>
<keyword evidence="19" id="KW-0804">Transcription</keyword>
<dbReference type="PROSITE" id="PS50217">
    <property type="entry name" value="BZIP"/>
    <property type="match status" value="1"/>
</dbReference>
<feature type="disulfide bond" evidence="23">
    <location>
        <begin position="917"/>
        <end position="944"/>
    </location>
</feature>
<feature type="compositionally biased region" description="Polar residues" evidence="25">
    <location>
        <begin position="1457"/>
        <end position="1473"/>
    </location>
</feature>
<feature type="domain" description="BZIP" evidence="28">
    <location>
        <begin position="1257"/>
        <end position="1320"/>
    </location>
</feature>
<evidence type="ECO:0000256" key="3">
    <source>
        <dbReference type="ARBA" id="ARBA00009050"/>
    </source>
</evidence>
<evidence type="ECO:0000259" key="28">
    <source>
        <dbReference type="PROSITE" id="PS50217"/>
    </source>
</evidence>
<dbReference type="InterPro" id="IPR016186">
    <property type="entry name" value="C-type_lectin-like/link_sf"/>
</dbReference>
<dbReference type="PROSITE" id="PS50923">
    <property type="entry name" value="SUSHI"/>
    <property type="match status" value="7"/>
</dbReference>
<feature type="compositionally biased region" description="Low complexity" evidence="25">
    <location>
        <begin position="1046"/>
        <end position="1068"/>
    </location>
</feature>
<keyword evidence="4" id="KW-1003">Cell membrane</keyword>
<dbReference type="InterPro" id="IPR051882">
    <property type="entry name" value="ATF_bZIP_TF"/>
</dbReference>
<evidence type="ECO:0000259" key="29">
    <source>
        <dbReference type="PROSITE" id="PS50923"/>
    </source>
</evidence>
<feature type="region of interest" description="Disordered" evidence="25">
    <location>
        <begin position="1084"/>
        <end position="1118"/>
    </location>
</feature>
<evidence type="ECO:0000256" key="22">
    <source>
        <dbReference type="PROSITE-ProRule" id="PRU00076"/>
    </source>
</evidence>
<feature type="domain" description="Sushi" evidence="29">
    <location>
        <begin position="761"/>
        <end position="822"/>
    </location>
</feature>
<keyword evidence="11" id="KW-0677">Repeat</keyword>
<keyword evidence="12" id="KW-0106">Calcium</keyword>
<keyword evidence="13" id="KW-0130">Cell adhesion</keyword>
<reference evidence="30" key="1">
    <citation type="submission" date="2019-10" db="EMBL/GenBank/DDBJ databases">
        <authorList>
            <person name="Soares A.E.R."/>
            <person name="Aleixo A."/>
            <person name="Schneider P."/>
            <person name="Miyaki C.Y."/>
            <person name="Schneider M.P."/>
            <person name="Mello C."/>
            <person name="Vasconcelos A.T.R."/>
        </authorList>
    </citation>
    <scope>NUCLEOTIDE SEQUENCE</scope>
    <source>
        <tissue evidence="30">Muscle</tissue>
    </source>
</reference>
<keyword evidence="31" id="KW-1185">Reference proteome</keyword>
<keyword evidence="6 23" id="KW-0768">Sushi</keyword>
<dbReference type="Pfam" id="PF00059">
    <property type="entry name" value="Lectin_C"/>
    <property type="match status" value="1"/>
</dbReference>
<dbReference type="PROSITE" id="PS00022">
    <property type="entry name" value="EGF_1"/>
    <property type="match status" value="1"/>
</dbReference>
<dbReference type="PANTHER" id="PTHR46164:SF1">
    <property type="entry name" value="CYCLIC AMP-DEPENDENT TRANSCRIPTION FACTOR ATF-6 ALPHA"/>
    <property type="match status" value="1"/>
</dbReference>
<evidence type="ECO:0000256" key="7">
    <source>
        <dbReference type="ARBA" id="ARBA00022692"/>
    </source>
</evidence>
<dbReference type="Pfam" id="PF00008">
    <property type="entry name" value="EGF"/>
    <property type="match status" value="1"/>
</dbReference>
<feature type="compositionally biased region" description="Polar residues" evidence="25">
    <location>
        <begin position="1373"/>
        <end position="1382"/>
    </location>
</feature>
<dbReference type="SMART" id="SM00181">
    <property type="entry name" value="EGF"/>
    <property type="match status" value="1"/>
</dbReference>
<dbReference type="SUPFAM" id="SSF56436">
    <property type="entry name" value="C-type lectin-like"/>
    <property type="match status" value="1"/>
</dbReference>
<dbReference type="InterPro" id="IPR000436">
    <property type="entry name" value="Sushi_SCR_CCP_dom"/>
</dbReference>
<dbReference type="SMART" id="SM00338">
    <property type="entry name" value="BRLZ"/>
    <property type="match status" value="1"/>
</dbReference>
<dbReference type="SUPFAM" id="SSF51695">
    <property type="entry name" value="PLC-like phosphodiesterases"/>
    <property type="match status" value="1"/>
</dbReference>
<dbReference type="Gene3D" id="1.20.5.170">
    <property type="match status" value="1"/>
</dbReference>
<dbReference type="CDD" id="cd14700">
    <property type="entry name" value="bZIP_ATF6"/>
    <property type="match status" value="1"/>
</dbReference>
<keyword evidence="9" id="KW-0732">Signal</keyword>
<keyword evidence="10" id="KW-0430">Lectin</keyword>
<feature type="region of interest" description="Disordered" evidence="25">
    <location>
        <begin position="1045"/>
        <end position="1072"/>
    </location>
</feature>
<dbReference type="SUPFAM" id="SSF57959">
    <property type="entry name" value="Leucine zipper domain"/>
    <property type="match status" value="1"/>
</dbReference>
<dbReference type="Gene3D" id="2.10.70.10">
    <property type="entry name" value="Complement Module, domain 1"/>
    <property type="match status" value="8"/>
</dbReference>
<evidence type="ECO:0000256" key="4">
    <source>
        <dbReference type="ARBA" id="ARBA00022475"/>
    </source>
</evidence>
<dbReference type="PRINTS" id="PR00343">
    <property type="entry name" value="SELECTIN"/>
</dbReference>
<evidence type="ECO:0000256" key="20">
    <source>
        <dbReference type="ARBA" id="ARBA00023180"/>
    </source>
</evidence>
<evidence type="ECO:0000256" key="5">
    <source>
        <dbReference type="ARBA" id="ARBA00022536"/>
    </source>
</evidence>
<dbReference type="SMART" id="SM00032">
    <property type="entry name" value="CCP"/>
    <property type="match status" value="7"/>
</dbReference>
<feature type="domain" description="Sushi" evidence="29">
    <location>
        <begin position="885"/>
        <end position="946"/>
    </location>
</feature>
<keyword evidence="7" id="KW-0812">Transmembrane</keyword>
<dbReference type="PROSITE" id="PS50007">
    <property type="entry name" value="PIPLC_X_DOMAIN"/>
    <property type="match status" value="1"/>
</dbReference>
<evidence type="ECO:0000256" key="8">
    <source>
        <dbReference type="ARBA" id="ARBA00022723"/>
    </source>
</evidence>
<dbReference type="CDD" id="cd00054">
    <property type="entry name" value="EGF_CA"/>
    <property type="match status" value="1"/>
</dbReference>
<dbReference type="InterPro" id="IPR004827">
    <property type="entry name" value="bZIP"/>
</dbReference>
<dbReference type="CDD" id="cd08586">
    <property type="entry name" value="PI-PLCc_BcPLC_like"/>
    <property type="match status" value="1"/>
</dbReference>
<comment type="subcellular location">
    <subcellularLocation>
        <location evidence="1">Cell membrane</location>
        <topology evidence="1">Single-pass type I membrane protein</topology>
    </subcellularLocation>
</comment>
<feature type="domain" description="C-type lectin" evidence="27">
    <location>
        <begin position="326"/>
        <end position="447"/>
    </location>
</feature>
<dbReference type="Proteomes" id="UP001145742">
    <property type="component" value="Unassembled WGS sequence"/>
</dbReference>
<feature type="domain" description="Sushi" evidence="29">
    <location>
        <begin position="547"/>
        <end position="608"/>
    </location>
</feature>
<gene>
    <name evidence="30" type="ORF">WISP_100288</name>
</gene>
<comment type="similarity">
    <text evidence="3">Belongs to the bZIP family. ATF subfamily.</text>
</comment>
<evidence type="ECO:0000256" key="12">
    <source>
        <dbReference type="ARBA" id="ARBA00022837"/>
    </source>
</evidence>
<evidence type="ECO:0000256" key="16">
    <source>
        <dbReference type="ARBA" id="ARBA00023125"/>
    </source>
</evidence>
<feature type="disulfide bond" evidence="22">
    <location>
        <begin position="473"/>
        <end position="482"/>
    </location>
</feature>